<feature type="compositionally biased region" description="Polar residues" evidence="1">
    <location>
        <begin position="332"/>
        <end position="344"/>
    </location>
</feature>
<feature type="compositionally biased region" description="Polar residues" evidence="1">
    <location>
        <begin position="222"/>
        <end position="235"/>
    </location>
</feature>
<organism evidence="2 3">
    <name type="scientific">Diplodia corticola</name>
    <dbReference type="NCBI Taxonomy" id="236234"/>
    <lineage>
        <taxon>Eukaryota</taxon>
        <taxon>Fungi</taxon>
        <taxon>Dikarya</taxon>
        <taxon>Ascomycota</taxon>
        <taxon>Pezizomycotina</taxon>
        <taxon>Dothideomycetes</taxon>
        <taxon>Dothideomycetes incertae sedis</taxon>
        <taxon>Botryosphaeriales</taxon>
        <taxon>Botryosphaeriaceae</taxon>
        <taxon>Diplodia</taxon>
    </lineage>
</organism>
<dbReference type="GeneID" id="31014143"/>
<dbReference type="Proteomes" id="UP000183809">
    <property type="component" value="Unassembled WGS sequence"/>
</dbReference>
<dbReference type="RefSeq" id="XP_020129705.1">
    <property type="nucleotide sequence ID" value="XM_020273882.1"/>
</dbReference>
<evidence type="ECO:0000313" key="3">
    <source>
        <dbReference type="Proteomes" id="UP000183809"/>
    </source>
</evidence>
<reference evidence="2 3" key="1">
    <citation type="submission" date="2016-10" db="EMBL/GenBank/DDBJ databases">
        <title>Proteomics and genomics reveal pathogen-plant mechanisms compatible with a hemibiotrophic lifestyle of Diplodia corticola.</title>
        <authorList>
            <person name="Fernandes I."/>
            <person name="De Jonge R."/>
            <person name="Van De Peer Y."/>
            <person name="Devreese B."/>
            <person name="Alves A."/>
            <person name="Esteves A.C."/>
        </authorList>
    </citation>
    <scope>NUCLEOTIDE SEQUENCE [LARGE SCALE GENOMIC DNA]</scope>
    <source>
        <strain evidence="2 3">CBS 112549</strain>
    </source>
</reference>
<comment type="caution">
    <text evidence="2">The sequence shown here is derived from an EMBL/GenBank/DDBJ whole genome shotgun (WGS) entry which is preliminary data.</text>
</comment>
<name>A0A1J9S1A7_9PEZI</name>
<feature type="region of interest" description="Disordered" evidence="1">
    <location>
        <begin position="197"/>
        <end position="388"/>
    </location>
</feature>
<evidence type="ECO:0000313" key="2">
    <source>
        <dbReference type="EMBL" id="OJD33445.1"/>
    </source>
</evidence>
<protein>
    <submittedName>
        <fullName evidence="2">Late embryogenesis abundant-like protein</fullName>
    </submittedName>
</protein>
<evidence type="ECO:0000256" key="1">
    <source>
        <dbReference type="SAM" id="MobiDB-lite"/>
    </source>
</evidence>
<dbReference type="OrthoDB" id="3945176at2759"/>
<proteinExistence type="predicted"/>
<gene>
    <name evidence="2" type="ORF">BKCO1_30000116</name>
</gene>
<feature type="compositionally biased region" description="Basic residues" evidence="1">
    <location>
        <begin position="311"/>
        <end position="321"/>
    </location>
</feature>
<dbReference type="AlphaFoldDB" id="A0A1J9S1A7"/>
<accession>A0A1J9S1A7</accession>
<dbReference type="EMBL" id="MNUE01000030">
    <property type="protein sequence ID" value="OJD33445.1"/>
    <property type="molecule type" value="Genomic_DNA"/>
</dbReference>
<keyword evidence="3" id="KW-1185">Reference proteome</keyword>
<feature type="compositionally biased region" description="Polar residues" evidence="1">
    <location>
        <begin position="373"/>
        <end position="385"/>
    </location>
</feature>
<feature type="compositionally biased region" description="Pro residues" evidence="1">
    <location>
        <begin position="247"/>
        <end position="258"/>
    </location>
</feature>
<sequence length="500" mass="54431">MTQDLNSAGISRATANTPYLEFVTYDQVSYPHHLTRIVHTSDFIYSGPALETSFRKQESSEAQLFSLAAGKGISGTFSPAFLNASGISAEPTEDAALSDSIHGDCTYTSPPTGDAHQVNLQDWVSRNLSGQHLDTTFWAPLARFLGYVNKRWMEKEDGGAHGKKCYELTVRAIKWRYVEGPESTLPLWHTEWCYPSKTQQPDTPTAAEDHDNEPRSPVYDFQSYSPPNIFNTVHPNDSLFRDLPGTPTTPSPTTPPTYPQARAPPKIPILPAPSASKSRRRSLQIDVLRANVLNTKHAGQPIGSGSPKTPTRARRGPHHPTTKAPTSAPAGQLQSNVENSTSPSGKHVTRHRLGTSSPVRAPSTPRRHDPLTDQASSSPMHMGQSTHDEANVHSAPAIRIMAPLAGDGTLFMDEPYAPAELVWSTIGDDVDHAVRTPKQGELVVWSVGCGYEEQGPVYAAPPMGVSQKPAIKGELVGGDRVFVSLVIGTEEQVRERGSRF</sequence>